<evidence type="ECO:0000256" key="1">
    <source>
        <dbReference type="SAM" id="MobiDB-lite"/>
    </source>
</evidence>
<name>A0ABT7G4N0_9CORY</name>
<protein>
    <submittedName>
        <fullName evidence="2">Uncharacterized protein</fullName>
    </submittedName>
</protein>
<gene>
    <name evidence="2" type="ORF">QPX45_10770</name>
</gene>
<dbReference type="InterPro" id="IPR023888">
    <property type="entry name" value="SdpC-like"/>
</dbReference>
<dbReference type="EMBL" id="JASNVK010000028">
    <property type="protein sequence ID" value="MDK4301703.1"/>
    <property type="molecule type" value="Genomic_DNA"/>
</dbReference>
<proteinExistence type="predicted"/>
<evidence type="ECO:0000313" key="2">
    <source>
        <dbReference type="EMBL" id="MDK4301703.1"/>
    </source>
</evidence>
<organism evidence="2 3">
    <name type="scientific">Corynebacterium propinquum</name>
    <dbReference type="NCBI Taxonomy" id="43769"/>
    <lineage>
        <taxon>Bacteria</taxon>
        <taxon>Bacillati</taxon>
        <taxon>Actinomycetota</taxon>
        <taxon>Actinomycetes</taxon>
        <taxon>Mycobacteriales</taxon>
        <taxon>Corynebacteriaceae</taxon>
        <taxon>Corynebacterium</taxon>
    </lineage>
</organism>
<feature type="region of interest" description="Disordered" evidence="1">
    <location>
        <begin position="27"/>
        <end position="50"/>
    </location>
</feature>
<comment type="caution">
    <text evidence="2">The sequence shown here is derived from an EMBL/GenBank/DDBJ whole genome shotgun (WGS) entry which is preliminary data.</text>
</comment>
<reference evidence="2 3" key="1">
    <citation type="submission" date="2023-05" db="EMBL/GenBank/DDBJ databases">
        <title>Metabolic capabilities are highly conserved among human nasal-associated Corynebacterium species in pangenomic analyses.</title>
        <authorList>
            <person name="Tran T.H."/>
            <person name="Roberts A.Q."/>
            <person name="Escapa I.F."/>
            <person name="Gao W."/>
            <person name="Conlan S."/>
            <person name="Kong H."/>
            <person name="Segre J.A."/>
            <person name="Kelly M.S."/>
            <person name="Lemon K.P."/>
        </authorList>
    </citation>
    <scope>NUCLEOTIDE SEQUENCE [LARGE SCALE GENOMIC DNA]</scope>
    <source>
        <strain evidence="2 3">KPL2811</strain>
    </source>
</reference>
<dbReference type="RefSeq" id="WP_284576231.1">
    <property type="nucleotide sequence ID" value="NZ_JASNVE010000020.1"/>
</dbReference>
<evidence type="ECO:0000313" key="3">
    <source>
        <dbReference type="Proteomes" id="UP001243856"/>
    </source>
</evidence>
<keyword evidence="3" id="KW-1185">Reference proteome</keyword>
<accession>A0ABT7G4N0</accession>
<sequence length="219" mass="23864">MFDCCSRGSNSRSIICPSSALGSSGIFNHGGDSSSDSQDQTTDESKKTQQGKEIFSAVHFMVGEKAKNLTLVQDIRESPDFDEEANTRFATETMDALQEKDPEYFAKYAKEMTSGNPVSVERAITRGQEDIKQYVKTAYPENAEQGEMTPQACSIGVGGCVWTVALAWNYGAVINVGAAINVYAALWGPDKTWSPVSEENAPLQRQTMIATLAHELKTT</sequence>
<dbReference type="Proteomes" id="UP001243856">
    <property type="component" value="Unassembled WGS sequence"/>
</dbReference>
<dbReference type="Pfam" id="PF26137">
    <property type="entry name" value="Toxin_SdpC"/>
    <property type="match status" value="1"/>
</dbReference>